<dbReference type="KEGG" id="kqi:F1D05_30605"/>
<proteinExistence type="predicted"/>
<evidence type="ECO:0000313" key="2">
    <source>
        <dbReference type="Proteomes" id="UP000515563"/>
    </source>
</evidence>
<dbReference type="Proteomes" id="UP000515563">
    <property type="component" value="Chromosome"/>
</dbReference>
<gene>
    <name evidence="1" type="ORF">F1D05_30605</name>
</gene>
<name>A0A7G6X5G0_9ACTN</name>
<accession>A0A7G6X5G0</accession>
<dbReference type="EMBL" id="CP043661">
    <property type="protein sequence ID" value="QNE21475.1"/>
    <property type="molecule type" value="Genomic_DNA"/>
</dbReference>
<sequence length="67" mass="7260">MLFASLVVVTGFLGLLAKAAARARRRGISGSMTGPFDEMWHPTAAASHLEIQVQTERKKPLPSPEDL</sequence>
<protein>
    <submittedName>
        <fullName evidence="1">Uncharacterized protein</fullName>
    </submittedName>
</protein>
<organism evidence="1 2">
    <name type="scientific">Kribbella qitaiheensis</name>
    <dbReference type="NCBI Taxonomy" id="1544730"/>
    <lineage>
        <taxon>Bacteria</taxon>
        <taxon>Bacillati</taxon>
        <taxon>Actinomycetota</taxon>
        <taxon>Actinomycetes</taxon>
        <taxon>Propionibacteriales</taxon>
        <taxon>Kribbellaceae</taxon>
        <taxon>Kribbella</taxon>
    </lineage>
</organism>
<reference evidence="2" key="1">
    <citation type="submission" date="2019-09" db="EMBL/GenBank/DDBJ databases">
        <title>Antimicrobial potential of Antarctic Bacteria.</title>
        <authorList>
            <person name="Benaud N."/>
            <person name="Edwards R.J."/>
            <person name="Ferrari B.C."/>
        </authorList>
    </citation>
    <scope>NUCLEOTIDE SEQUENCE [LARGE SCALE GENOMIC DNA]</scope>
    <source>
        <strain evidence="2">SPB151</strain>
    </source>
</reference>
<reference evidence="1 2" key="2">
    <citation type="journal article" date="2020" name="Microbiol. Resour. Announc.">
        <title>Antarctic desert soil bacteria exhibit high novel natural product potential, evaluated through long-read genome sequencing and comparative genomics.</title>
        <authorList>
            <person name="Benaud N."/>
            <person name="Edwards R.J."/>
            <person name="Amos T.G."/>
            <person name="D'Agostino P.M."/>
            <person name="Gutierrez-Chavez C."/>
            <person name="Montgomery K."/>
            <person name="Nicetic I."/>
            <person name="Ferrari B.C."/>
        </authorList>
    </citation>
    <scope>NUCLEOTIDE SEQUENCE [LARGE SCALE GENOMIC DNA]</scope>
    <source>
        <strain evidence="1 2">SPB151</strain>
    </source>
</reference>
<dbReference type="RefSeq" id="WP_185443881.1">
    <property type="nucleotide sequence ID" value="NZ_CP043661.1"/>
</dbReference>
<evidence type="ECO:0000313" key="1">
    <source>
        <dbReference type="EMBL" id="QNE21475.1"/>
    </source>
</evidence>
<dbReference type="AlphaFoldDB" id="A0A7G6X5G0"/>
<keyword evidence="2" id="KW-1185">Reference proteome</keyword>